<evidence type="ECO:0000256" key="1">
    <source>
        <dbReference type="ARBA" id="ARBA00009437"/>
    </source>
</evidence>
<gene>
    <name evidence="6" type="ORF">G5S32_18010</name>
</gene>
<dbReference type="InterPro" id="IPR000847">
    <property type="entry name" value="LysR_HTH_N"/>
</dbReference>
<dbReference type="GO" id="GO:0006351">
    <property type="term" value="P:DNA-templated transcription"/>
    <property type="evidence" value="ECO:0007669"/>
    <property type="project" value="TreeGrafter"/>
</dbReference>
<protein>
    <submittedName>
        <fullName evidence="6">LysR family transcriptional regulator</fullName>
    </submittedName>
</protein>
<dbReference type="PANTHER" id="PTHR30537:SF26">
    <property type="entry name" value="GLYCINE CLEAVAGE SYSTEM TRANSCRIPTIONAL ACTIVATOR"/>
    <property type="match status" value="1"/>
</dbReference>
<dbReference type="InterPro" id="IPR036390">
    <property type="entry name" value="WH_DNA-bd_sf"/>
</dbReference>
<dbReference type="GO" id="GO:0003700">
    <property type="term" value="F:DNA-binding transcription factor activity"/>
    <property type="evidence" value="ECO:0007669"/>
    <property type="project" value="InterPro"/>
</dbReference>
<evidence type="ECO:0000259" key="5">
    <source>
        <dbReference type="PROSITE" id="PS50931"/>
    </source>
</evidence>
<keyword evidence="4" id="KW-0804">Transcription</keyword>
<dbReference type="InterPro" id="IPR005119">
    <property type="entry name" value="LysR_subst-bd"/>
</dbReference>
<feature type="domain" description="HTH lysR-type" evidence="5">
    <location>
        <begin position="13"/>
        <end position="66"/>
    </location>
</feature>
<comment type="similarity">
    <text evidence="1">Belongs to the LysR transcriptional regulatory family.</text>
</comment>
<keyword evidence="2" id="KW-0805">Transcription regulation</keyword>
<sequence length="303" mass="34291">MPIKTRSIPATGHLIAFETTARLGSLSLAADELCVTTAAISKQIKSLEQFLNTELFIRSAQGMRLTENGEQYLSDVTQALNHLSQCTAKFKQRSEETKNEITIELGPCFLHFWLLPRLEIFREKYPNIMINISVNSVRDIEDGGNYDVAFFYSSISSRNSHTHIMFKERMFLVCSPKFLNSRTNIDVKTSAIFDHPIIMMSEEHANWEGWESWAMYSGITYRKPKNILRVEDQVAVIQAAINNAGIALVWDWQVDDLITKGQLIAISSPLDLNDNAYFLATTARPNSQAAATFSNWLIAESQQ</sequence>
<reference evidence="6 7" key="1">
    <citation type="submission" date="2020-02" db="EMBL/GenBank/DDBJ databases">
        <title>A complete genome of a marine bacterium Vibrio sp. ZWAL4003 isolated from the mangrove sediment with the ability to degrade polysaccharides.</title>
        <authorList>
            <person name="Wu J."/>
            <person name="Qu W."/>
            <person name="Zeng R."/>
        </authorList>
    </citation>
    <scope>NUCLEOTIDE SEQUENCE [LARGE SCALE GENOMIC DNA]</scope>
    <source>
        <strain evidence="6 7">ZWAL4003</strain>
    </source>
</reference>
<evidence type="ECO:0000256" key="3">
    <source>
        <dbReference type="ARBA" id="ARBA00023125"/>
    </source>
</evidence>
<dbReference type="PANTHER" id="PTHR30537">
    <property type="entry name" value="HTH-TYPE TRANSCRIPTIONAL REGULATOR"/>
    <property type="match status" value="1"/>
</dbReference>
<name>A0A6G7CPA2_9VIBR</name>
<dbReference type="SUPFAM" id="SSF46785">
    <property type="entry name" value="Winged helix' DNA-binding domain"/>
    <property type="match status" value="1"/>
</dbReference>
<proteinExistence type="inferred from homology"/>
<dbReference type="Gene3D" id="1.10.10.10">
    <property type="entry name" value="Winged helix-like DNA-binding domain superfamily/Winged helix DNA-binding domain"/>
    <property type="match status" value="1"/>
</dbReference>
<accession>A0A6G7CPA2</accession>
<keyword evidence="3" id="KW-0238">DNA-binding</keyword>
<dbReference type="SUPFAM" id="SSF53850">
    <property type="entry name" value="Periplasmic binding protein-like II"/>
    <property type="match status" value="1"/>
</dbReference>
<evidence type="ECO:0000256" key="2">
    <source>
        <dbReference type="ARBA" id="ARBA00023015"/>
    </source>
</evidence>
<dbReference type="KEGG" id="vzi:G5S32_18010"/>
<dbReference type="Pfam" id="PF03466">
    <property type="entry name" value="LysR_substrate"/>
    <property type="match status" value="1"/>
</dbReference>
<dbReference type="Pfam" id="PF00126">
    <property type="entry name" value="HTH_1"/>
    <property type="match status" value="1"/>
</dbReference>
<evidence type="ECO:0000313" key="6">
    <source>
        <dbReference type="EMBL" id="QIH43876.1"/>
    </source>
</evidence>
<organism evidence="6 7">
    <name type="scientific">Vibrio ziniensis</name>
    <dbReference type="NCBI Taxonomy" id="2711221"/>
    <lineage>
        <taxon>Bacteria</taxon>
        <taxon>Pseudomonadati</taxon>
        <taxon>Pseudomonadota</taxon>
        <taxon>Gammaproteobacteria</taxon>
        <taxon>Vibrionales</taxon>
        <taxon>Vibrionaceae</taxon>
        <taxon>Vibrio</taxon>
    </lineage>
</organism>
<dbReference type="InterPro" id="IPR036388">
    <property type="entry name" value="WH-like_DNA-bd_sf"/>
</dbReference>
<dbReference type="Gene3D" id="3.40.190.10">
    <property type="entry name" value="Periplasmic binding protein-like II"/>
    <property type="match status" value="2"/>
</dbReference>
<dbReference type="GO" id="GO:0043565">
    <property type="term" value="F:sequence-specific DNA binding"/>
    <property type="evidence" value="ECO:0007669"/>
    <property type="project" value="TreeGrafter"/>
</dbReference>
<evidence type="ECO:0000313" key="7">
    <source>
        <dbReference type="Proteomes" id="UP000503003"/>
    </source>
</evidence>
<dbReference type="EMBL" id="CP049332">
    <property type="protein sequence ID" value="QIH43876.1"/>
    <property type="molecule type" value="Genomic_DNA"/>
</dbReference>
<dbReference type="PROSITE" id="PS50931">
    <property type="entry name" value="HTH_LYSR"/>
    <property type="match status" value="1"/>
</dbReference>
<dbReference type="AlphaFoldDB" id="A0A6G7CPA2"/>
<dbReference type="InterPro" id="IPR058163">
    <property type="entry name" value="LysR-type_TF_proteobact-type"/>
</dbReference>
<dbReference type="RefSeq" id="WP_165313542.1">
    <property type="nucleotide sequence ID" value="NZ_CP049332.1"/>
</dbReference>
<keyword evidence="7" id="KW-1185">Reference proteome</keyword>
<dbReference type="Proteomes" id="UP000503003">
    <property type="component" value="Chromosome 2"/>
</dbReference>
<evidence type="ECO:0000256" key="4">
    <source>
        <dbReference type="ARBA" id="ARBA00023163"/>
    </source>
</evidence>